<organism evidence="5 6">
    <name type="scientific">Alloalcanivorax profundimaris</name>
    <dbReference type="NCBI Taxonomy" id="2735259"/>
    <lineage>
        <taxon>Bacteria</taxon>
        <taxon>Pseudomonadati</taxon>
        <taxon>Pseudomonadota</taxon>
        <taxon>Gammaproteobacteria</taxon>
        <taxon>Oceanospirillales</taxon>
        <taxon>Alcanivoracaceae</taxon>
        <taxon>Alloalcanivorax</taxon>
    </lineage>
</organism>
<feature type="signal peptide" evidence="3">
    <location>
        <begin position="1"/>
        <end position="22"/>
    </location>
</feature>
<name>A0ABS0ATL8_9GAMM</name>
<dbReference type="Gene3D" id="2.60.40.200">
    <property type="entry name" value="Superoxide dismutase, copper/zinc binding domain"/>
    <property type="match status" value="1"/>
</dbReference>
<comment type="caution">
    <text evidence="5">The sequence shown here is derived from an EMBL/GenBank/DDBJ whole genome shotgun (WGS) entry which is preliminary data.</text>
</comment>
<comment type="similarity">
    <text evidence="1 2">Belongs to the Cu-Zn superoxide dismutase family.</text>
</comment>
<keyword evidence="2" id="KW-0186">Copper</keyword>
<evidence type="ECO:0000256" key="3">
    <source>
        <dbReference type="SAM" id="SignalP"/>
    </source>
</evidence>
<dbReference type="SUPFAM" id="SSF49329">
    <property type="entry name" value="Cu,Zn superoxide dismutase-like"/>
    <property type="match status" value="1"/>
</dbReference>
<keyword evidence="3" id="KW-0732">Signal</keyword>
<evidence type="ECO:0000313" key="6">
    <source>
        <dbReference type="Proteomes" id="UP000662703"/>
    </source>
</evidence>
<keyword evidence="6" id="KW-1185">Reference proteome</keyword>
<protein>
    <recommendedName>
        <fullName evidence="2">Superoxide dismutase [Cu-Zn]</fullName>
        <ecNumber evidence="2">1.15.1.1</ecNumber>
    </recommendedName>
</protein>
<dbReference type="Pfam" id="PF00080">
    <property type="entry name" value="Sod_Cu"/>
    <property type="match status" value="1"/>
</dbReference>
<evidence type="ECO:0000256" key="1">
    <source>
        <dbReference type="ARBA" id="ARBA00010457"/>
    </source>
</evidence>
<dbReference type="NCBIfam" id="NF007628">
    <property type="entry name" value="PRK10290.1"/>
    <property type="match status" value="1"/>
</dbReference>
<comment type="function">
    <text evidence="2">Destroys radicals which are normally produced within the cells and which are toxic to biological systems.</text>
</comment>
<evidence type="ECO:0000313" key="5">
    <source>
        <dbReference type="EMBL" id="MBF5057479.1"/>
    </source>
</evidence>
<keyword evidence="2" id="KW-0862">Zinc</keyword>
<proteinExistence type="inferred from homology"/>
<dbReference type="RefSeq" id="WP_194865693.1">
    <property type="nucleotide sequence ID" value="NZ_ARXX01000047.1"/>
</dbReference>
<feature type="chain" id="PRO_5045519510" description="Superoxide dismutase [Cu-Zn]" evidence="3">
    <location>
        <begin position="23"/>
        <end position="175"/>
    </location>
</feature>
<dbReference type="EC" id="1.15.1.1" evidence="2"/>
<dbReference type="PROSITE" id="PS00087">
    <property type="entry name" value="SOD_CU_ZN_1"/>
    <property type="match status" value="1"/>
</dbReference>
<comment type="catalytic activity">
    <reaction evidence="2">
        <text>2 superoxide + 2 H(+) = H2O2 + O2</text>
        <dbReference type="Rhea" id="RHEA:20696"/>
        <dbReference type="ChEBI" id="CHEBI:15378"/>
        <dbReference type="ChEBI" id="CHEBI:15379"/>
        <dbReference type="ChEBI" id="CHEBI:16240"/>
        <dbReference type="ChEBI" id="CHEBI:18421"/>
        <dbReference type="EC" id="1.15.1.1"/>
    </reaction>
</comment>
<dbReference type="InterPro" id="IPR018152">
    <property type="entry name" value="SOD_Cu/Zn_BS"/>
</dbReference>
<reference evidence="5 6" key="1">
    <citation type="submission" date="2012-09" db="EMBL/GenBank/DDBJ databases">
        <title>Genome Sequence of alkane-degrading Bacterium Alcanivorax sp. 521-1.</title>
        <authorList>
            <person name="Lai Q."/>
            <person name="Shao Z."/>
        </authorList>
    </citation>
    <scope>NUCLEOTIDE SEQUENCE [LARGE SCALE GENOMIC DNA]</scope>
    <source>
        <strain evidence="5 6">521-1</strain>
    </source>
</reference>
<keyword evidence="2" id="KW-0479">Metal-binding</keyword>
<dbReference type="InterPro" id="IPR024134">
    <property type="entry name" value="SOD_Cu/Zn_/chaperone"/>
</dbReference>
<evidence type="ECO:0000256" key="2">
    <source>
        <dbReference type="RuleBase" id="RU000393"/>
    </source>
</evidence>
<accession>A0ABS0ATL8</accession>
<comment type="cofactor">
    <cofactor evidence="2">
        <name>Cu cation</name>
        <dbReference type="ChEBI" id="CHEBI:23378"/>
    </cofactor>
    <text evidence="2">Binds 1 copper ion per subunit.</text>
</comment>
<dbReference type="Proteomes" id="UP000662703">
    <property type="component" value="Unassembled WGS sequence"/>
</dbReference>
<dbReference type="PANTHER" id="PTHR10003">
    <property type="entry name" value="SUPEROXIDE DISMUTASE CU-ZN -RELATED"/>
    <property type="match status" value="1"/>
</dbReference>
<sequence>MRIRERFALGLFAAALAGTTQAAITVPMHAVDEDGVGERVGQITVTESDHGLVFTPQLEGLDEGIHGFHLHQNGSCEPAKKNGEMTAAAAAGGHYDPDETGHHGTPWGDGHLGDLPALYVDDDGKATSPVLAPRPEMDDLKGRALMIHAGGDNYSDQPKPLGGGGARVACGVIPE</sequence>
<dbReference type="InterPro" id="IPR001424">
    <property type="entry name" value="SOD_Cu_Zn_dom"/>
</dbReference>
<feature type="domain" description="Superoxide dismutase copper/zinc binding" evidence="4">
    <location>
        <begin position="41"/>
        <end position="173"/>
    </location>
</feature>
<comment type="cofactor">
    <cofactor evidence="2">
        <name>Zn(2+)</name>
        <dbReference type="ChEBI" id="CHEBI:29105"/>
    </cofactor>
    <text evidence="2">Binds 1 zinc ion per subunit.</text>
</comment>
<dbReference type="CDD" id="cd00305">
    <property type="entry name" value="Cu-Zn_Superoxide_Dismutase"/>
    <property type="match status" value="1"/>
</dbReference>
<dbReference type="InterPro" id="IPR036423">
    <property type="entry name" value="SOD-like_Cu/Zn_dom_sf"/>
</dbReference>
<dbReference type="EMBL" id="ARXX01000047">
    <property type="protein sequence ID" value="MBF5057479.1"/>
    <property type="molecule type" value="Genomic_DNA"/>
</dbReference>
<dbReference type="PROSITE" id="PS00332">
    <property type="entry name" value="SOD_CU_ZN_2"/>
    <property type="match status" value="1"/>
</dbReference>
<evidence type="ECO:0000259" key="4">
    <source>
        <dbReference type="Pfam" id="PF00080"/>
    </source>
</evidence>
<keyword evidence="2" id="KW-0560">Oxidoreductase</keyword>
<gene>
    <name evidence="5" type="ORF">Y5W_02773</name>
</gene>